<dbReference type="Gene3D" id="1.25.40.390">
    <property type="match status" value="1"/>
</dbReference>
<dbReference type="InterPro" id="IPR041662">
    <property type="entry name" value="SusD-like_2"/>
</dbReference>
<organism evidence="1 2">
    <name type="scientific">Arachidicoccus soli</name>
    <dbReference type="NCBI Taxonomy" id="2341117"/>
    <lineage>
        <taxon>Bacteria</taxon>
        <taxon>Pseudomonadati</taxon>
        <taxon>Bacteroidota</taxon>
        <taxon>Chitinophagia</taxon>
        <taxon>Chitinophagales</taxon>
        <taxon>Chitinophagaceae</taxon>
        <taxon>Arachidicoccus</taxon>
    </lineage>
</organism>
<dbReference type="EMBL" id="CP032489">
    <property type="protein sequence ID" value="AYD48671.1"/>
    <property type="molecule type" value="Genomic_DNA"/>
</dbReference>
<dbReference type="RefSeq" id="WP_119989646.1">
    <property type="nucleotide sequence ID" value="NZ_CP032489.1"/>
</dbReference>
<gene>
    <name evidence="1" type="ORF">D6B99_14310</name>
</gene>
<dbReference type="PROSITE" id="PS51257">
    <property type="entry name" value="PROKAR_LIPOPROTEIN"/>
    <property type="match status" value="1"/>
</dbReference>
<accession>A0A386HT81</accession>
<dbReference type="OrthoDB" id="9766256at2"/>
<dbReference type="Pfam" id="PF12771">
    <property type="entry name" value="SusD-like_2"/>
    <property type="match status" value="1"/>
</dbReference>
<evidence type="ECO:0000313" key="1">
    <source>
        <dbReference type="EMBL" id="AYD48671.1"/>
    </source>
</evidence>
<dbReference type="SUPFAM" id="SSF48452">
    <property type="entry name" value="TPR-like"/>
    <property type="match status" value="1"/>
</dbReference>
<dbReference type="AlphaFoldDB" id="A0A386HT81"/>
<evidence type="ECO:0008006" key="3">
    <source>
        <dbReference type="Google" id="ProtNLM"/>
    </source>
</evidence>
<keyword evidence="2" id="KW-1185">Reference proteome</keyword>
<reference evidence="1 2" key="1">
    <citation type="submission" date="2018-09" db="EMBL/GenBank/DDBJ databases">
        <title>Arachidicoccus sp. nov., a bacterium isolated from soil.</title>
        <authorList>
            <person name="Weon H.-Y."/>
            <person name="Kwon S.-W."/>
            <person name="Lee S.A."/>
        </authorList>
    </citation>
    <scope>NUCLEOTIDE SEQUENCE [LARGE SCALE GENOMIC DNA]</scope>
    <source>
        <strain evidence="1 2">KIS59-12</strain>
    </source>
</reference>
<proteinExistence type="predicted"/>
<dbReference type="Proteomes" id="UP000266118">
    <property type="component" value="Chromosome"/>
</dbReference>
<sequence>MKKYKLIYLLVAFASLLGCSKKLEELYANPNAPVEVPIEQIFPSLIGAMLGSSSASGSSYGMGGDIVYTGRYIQYWNNYAVTTSQNGGTQFDEMGGTIGSSDVVGQIWAMFYYGQGQNLNKVIQWGTEQQKWDFVGAATALRAWGWLELTDEYNIAILREAFNTSLQQFTYQDQEEVYDTVRTTCFRALAFLNRTDGNVNPTEFANSDAYFNNGNLDIWKKFIYGILARSYAYISNKSSYNADSVIKYANLSMQTNADNATLKFIGDATSGHNNYFGKRRGNIGSLLQSSYVADLMSGLNSGAFTGVFDPRAWYILRENADSSFKGVTPGVSPLSSLGSSTFIPQNFWGNSGTSGAAPSTELGRYIYRDSAQFPIMTASEMQFLKAEAAFRKGDKTTALAAYKNAISLDFDMLSTSYPYNVPINKQITPASKASYMANSSVVPTSESNLTLTQIMLQKYIALYGWGVTETWVDMRRFHYTDNDPATGKQVYVGFVPAGGTLYPDNGGAYVYRVRPRYNSEYIYDIPSLRLIGAVSGVSPVPNYHTLKTWFAQ</sequence>
<name>A0A386HT81_9BACT</name>
<evidence type="ECO:0000313" key="2">
    <source>
        <dbReference type="Proteomes" id="UP000266118"/>
    </source>
</evidence>
<protein>
    <recommendedName>
        <fullName evidence="3">SusD/RagB family nutrient-binding outer membrane lipoprotein</fullName>
    </recommendedName>
</protein>
<dbReference type="InterPro" id="IPR011990">
    <property type="entry name" value="TPR-like_helical_dom_sf"/>
</dbReference>
<dbReference type="KEGG" id="ark:D6B99_14310"/>